<dbReference type="AlphaFoldDB" id="A0A917FXC1"/>
<dbReference type="PANTHER" id="PTHR43861:SF1">
    <property type="entry name" value="TRANS-ACONITATE 2-METHYLTRANSFERASE"/>
    <property type="match status" value="1"/>
</dbReference>
<dbReference type="GO" id="GO:0032259">
    <property type="term" value="P:methylation"/>
    <property type="evidence" value="ECO:0007669"/>
    <property type="project" value="UniProtKB-KW"/>
</dbReference>
<keyword evidence="2" id="KW-0489">Methyltransferase</keyword>
<evidence type="ECO:0000313" key="3">
    <source>
        <dbReference type="Proteomes" id="UP000637643"/>
    </source>
</evidence>
<organism evidence="2 3">
    <name type="scientific">Paenibacillus albidus</name>
    <dbReference type="NCBI Taxonomy" id="2041023"/>
    <lineage>
        <taxon>Bacteria</taxon>
        <taxon>Bacillati</taxon>
        <taxon>Bacillota</taxon>
        <taxon>Bacilli</taxon>
        <taxon>Bacillales</taxon>
        <taxon>Paenibacillaceae</taxon>
        <taxon>Paenibacillus</taxon>
    </lineage>
</organism>
<name>A0A917FXC1_9BACL</name>
<dbReference type="InterPro" id="IPR029063">
    <property type="entry name" value="SAM-dependent_MTases_sf"/>
</dbReference>
<feature type="domain" description="Methyltransferase type 11" evidence="1">
    <location>
        <begin position="38"/>
        <end position="126"/>
    </location>
</feature>
<evidence type="ECO:0000313" key="2">
    <source>
        <dbReference type="EMBL" id="GGG10394.1"/>
    </source>
</evidence>
<dbReference type="RefSeq" id="WP_189031902.1">
    <property type="nucleotide sequence ID" value="NZ_BMKR01000050.1"/>
</dbReference>
<comment type="caution">
    <text evidence="2">The sequence shown here is derived from an EMBL/GenBank/DDBJ whole genome shotgun (WGS) entry which is preliminary data.</text>
</comment>
<dbReference type="GO" id="GO:0008757">
    <property type="term" value="F:S-adenosylmethionine-dependent methyltransferase activity"/>
    <property type="evidence" value="ECO:0007669"/>
    <property type="project" value="InterPro"/>
</dbReference>
<dbReference type="SUPFAM" id="SSF53335">
    <property type="entry name" value="S-adenosyl-L-methionine-dependent methyltransferases"/>
    <property type="match status" value="1"/>
</dbReference>
<dbReference type="PANTHER" id="PTHR43861">
    <property type="entry name" value="TRANS-ACONITATE 2-METHYLTRANSFERASE-RELATED"/>
    <property type="match status" value="1"/>
</dbReference>
<dbReference type="InterPro" id="IPR013216">
    <property type="entry name" value="Methyltransf_11"/>
</dbReference>
<dbReference type="EMBL" id="BMKR01000050">
    <property type="protein sequence ID" value="GGG10394.1"/>
    <property type="molecule type" value="Genomic_DNA"/>
</dbReference>
<accession>A0A917FXC1</accession>
<protein>
    <submittedName>
        <fullName evidence="2">Methyltransferase type 11</fullName>
    </submittedName>
</protein>
<reference evidence="2" key="2">
    <citation type="submission" date="2020-09" db="EMBL/GenBank/DDBJ databases">
        <authorList>
            <person name="Sun Q."/>
            <person name="Zhou Y."/>
        </authorList>
    </citation>
    <scope>NUCLEOTIDE SEQUENCE</scope>
    <source>
        <strain evidence="2">CGMCC 1.16134</strain>
    </source>
</reference>
<keyword evidence="3" id="KW-1185">Reference proteome</keyword>
<dbReference type="CDD" id="cd02440">
    <property type="entry name" value="AdoMet_MTases"/>
    <property type="match status" value="1"/>
</dbReference>
<dbReference type="Gene3D" id="3.40.50.150">
    <property type="entry name" value="Vaccinia Virus protein VP39"/>
    <property type="match status" value="1"/>
</dbReference>
<gene>
    <name evidence="2" type="ORF">GCM10010912_63500</name>
</gene>
<evidence type="ECO:0000259" key="1">
    <source>
        <dbReference type="Pfam" id="PF08241"/>
    </source>
</evidence>
<reference evidence="2" key="1">
    <citation type="journal article" date="2014" name="Int. J. Syst. Evol. Microbiol.">
        <title>Complete genome sequence of Corynebacterium casei LMG S-19264T (=DSM 44701T), isolated from a smear-ripened cheese.</title>
        <authorList>
            <consortium name="US DOE Joint Genome Institute (JGI-PGF)"/>
            <person name="Walter F."/>
            <person name="Albersmeier A."/>
            <person name="Kalinowski J."/>
            <person name="Ruckert C."/>
        </authorList>
    </citation>
    <scope>NUCLEOTIDE SEQUENCE</scope>
    <source>
        <strain evidence="2">CGMCC 1.16134</strain>
    </source>
</reference>
<keyword evidence="2" id="KW-0808">Transferase</keyword>
<sequence>MNQQWNTSTYDTDMAFVSQFGESLIGLLKPRPGERIIDWGCGTGDLAAAIAQYGAVVTGIDASAEMIQSAQLKHPGLSFILADGQSYTGEKPADAVFSNAALHWLLDADGAAASITASLRKGGRFVAEFGALGNIASVVAGLPGALAAVGASGKLHLPWYFPSAGQYATLLERKGLTVDLVHCFDRPTPLAGGEQGLRRWLDTFANGVLSVLHPAEREAVLQHMEQELQPALYHKDHWVMDYRRIRVMAFKR</sequence>
<proteinExistence type="predicted"/>
<dbReference type="Pfam" id="PF08241">
    <property type="entry name" value="Methyltransf_11"/>
    <property type="match status" value="1"/>
</dbReference>
<dbReference type="Proteomes" id="UP000637643">
    <property type="component" value="Unassembled WGS sequence"/>
</dbReference>